<dbReference type="GO" id="GO:0004671">
    <property type="term" value="F:protein C-terminal S-isoprenylcysteine carboxyl O-methyltransferase activity"/>
    <property type="evidence" value="ECO:0007669"/>
    <property type="project" value="InterPro"/>
</dbReference>
<accession>G8TUN4</accession>
<comment type="subcellular location">
    <subcellularLocation>
        <location evidence="1">Membrane</location>
        <topology evidence="1">Multi-pass membrane protein</topology>
    </subcellularLocation>
</comment>
<evidence type="ECO:0000256" key="3">
    <source>
        <dbReference type="ARBA" id="ARBA00022989"/>
    </source>
</evidence>
<dbReference type="HOGENOM" id="CLU_1307975_0_0_9"/>
<feature type="transmembrane region" description="Helical" evidence="5">
    <location>
        <begin position="49"/>
        <end position="69"/>
    </location>
</feature>
<evidence type="ECO:0000256" key="5">
    <source>
        <dbReference type="SAM" id="Phobius"/>
    </source>
</evidence>
<keyword evidence="3 5" id="KW-1133">Transmembrane helix</keyword>
<dbReference type="Proteomes" id="UP000005439">
    <property type="component" value="Chromosome"/>
</dbReference>
<dbReference type="EMBL" id="CP003179">
    <property type="protein sequence ID" value="AEW04681.1"/>
    <property type="molecule type" value="Genomic_DNA"/>
</dbReference>
<keyword evidence="6" id="KW-0489">Methyltransferase</keyword>
<dbReference type="KEGG" id="sap:Sulac_1181"/>
<keyword evidence="4 5" id="KW-0472">Membrane</keyword>
<protein>
    <submittedName>
        <fullName evidence="6">Isoprenylcysteine carboxyl methyltransferase</fullName>
    </submittedName>
</protein>
<reference evidence="6 7" key="2">
    <citation type="journal article" date="2012" name="Stand. Genomic Sci.">
        <title>Complete genome sequence of the moderately thermophilic mineral-sulfide-oxidizing firmicute Sulfobacillus acidophilus type strain (NAL(T)).</title>
        <authorList>
            <person name="Anderson I."/>
            <person name="Chertkov O."/>
            <person name="Chen A."/>
            <person name="Saunders E."/>
            <person name="Lapidus A."/>
            <person name="Nolan M."/>
            <person name="Lucas S."/>
            <person name="Hammon N."/>
            <person name="Deshpande S."/>
            <person name="Cheng J.F."/>
            <person name="Han C."/>
            <person name="Tapia R."/>
            <person name="Goodwin L.A."/>
            <person name="Pitluck S."/>
            <person name="Liolios K."/>
            <person name="Pagani I."/>
            <person name="Ivanova N."/>
            <person name="Mikhailova N."/>
            <person name="Pati A."/>
            <person name="Palaniappan K."/>
            <person name="Land M."/>
            <person name="Pan C."/>
            <person name="Rohde M."/>
            <person name="Pukall R."/>
            <person name="Goker M."/>
            <person name="Detter J.C."/>
            <person name="Woyke T."/>
            <person name="Bristow J."/>
            <person name="Eisen J.A."/>
            <person name="Markowitz V."/>
            <person name="Hugenholtz P."/>
            <person name="Kyrpides N.C."/>
            <person name="Klenk H.P."/>
            <person name="Mavromatis K."/>
        </authorList>
    </citation>
    <scope>NUCLEOTIDE SEQUENCE [LARGE SCALE GENOMIC DNA]</scope>
    <source>
        <strain evidence="7">ATCC 700253 / DSM 10332 / NAL</strain>
    </source>
</reference>
<dbReference type="AlphaFoldDB" id="G8TUN4"/>
<evidence type="ECO:0000256" key="2">
    <source>
        <dbReference type="ARBA" id="ARBA00022692"/>
    </source>
</evidence>
<evidence type="ECO:0000256" key="1">
    <source>
        <dbReference type="ARBA" id="ARBA00004141"/>
    </source>
</evidence>
<feature type="transmembrane region" description="Helical" evidence="5">
    <location>
        <begin position="81"/>
        <end position="101"/>
    </location>
</feature>
<keyword evidence="6" id="KW-0808">Transferase</keyword>
<dbReference type="Gene3D" id="1.20.120.1630">
    <property type="match status" value="1"/>
</dbReference>
<feature type="transmembrane region" description="Helical" evidence="5">
    <location>
        <begin position="17"/>
        <end position="37"/>
    </location>
</feature>
<keyword evidence="2 5" id="KW-0812">Transmembrane</keyword>
<reference evidence="7" key="1">
    <citation type="submission" date="2011-12" db="EMBL/GenBank/DDBJ databases">
        <title>The complete genome of chromosome of Sulfobacillus acidophilus DSM 10332.</title>
        <authorList>
            <person name="Lucas S."/>
            <person name="Han J."/>
            <person name="Lapidus A."/>
            <person name="Bruce D."/>
            <person name="Goodwin L."/>
            <person name="Pitluck S."/>
            <person name="Peters L."/>
            <person name="Kyrpides N."/>
            <person name="Mavromatis K."/>
            <person name="Ivanova N."/>
            <person name="Mikhailova N."/>
            <person name="Chertkov O."/>
            <person name="Saunders E."/>
            <person name="Detter J.C."/>
            <person name="Tapia R."/>
            <person name="Han C."/>
            <person name="Land M."/>
            <person name="Hauser L."/>
            <person name="Markowitz V."/>
            <person name="Cheng J.-F."/>
            <person name="Hugenholtz P."/>
            <person name="Woyke T."/>
            <person name="Wu D."/>
            <person name="Pukall R."/>
            <person name="Gehrich-Schroeter G."/>
            <person name="Schneider S."/>
            <person name="Klenk H.-P."/>
            <person name="Eisen J.A."/>
        </authorList>
    </citation>
    <scope>NUCLEOTIDE SEQUENCE [LARGE SCALE GENOMIC DNA]</scope>
    <source>
        <strain evidence="7">ATCC 700253 / DSM 10332 / NAL</strain>
    </source>
</reference>
<evidence type="ECO:0000313" key="7">
    <source>
        <dbReference type="Proteomes" id="UP000005439"/>
    </source>
</evidence>
<proteinExistence type="predicted"/>
<name>G8TUN4_SULAD</name>
<feature type="transmembrane region" description="Helical" evidence="5">
    <location>
        <begin position="181"/>
        <end position="199"/>
    </location>
</feature>
<sequence length="217" mass="24096">MPGTSSRARRWTRIGEWVGAGVIAYGFLHAALVTGIDGRTIAMLADRPAYLNAIIYLIWQGLALRGWVYGHWHSRAVAAPIGGIGVALVDTGFYLVANWIVGPLHPWRWGPTVSLLGNDLVILGMVVTAGWGIWAFRTLGREFSVTPVPPTHRVTTGPYRWVAHPIYTAYAVQNGFMVVCYPSWGSLGLYALWLGLVGWRIRWENRILQSITKERTA</sequence>
<gene>
    <name evidence="6" type="ordered locus">Sulac_1181</name>
</gene>
<evidence type="ECO:0000313" key="6">
    <source>
        <dbReference type="EMBL" id="AEW04681.1"/>
    </source>
</evidence>
<evidence type="ECO:0000256" key="4">
    <source>
        <dbReference type="ARBA" id="ARBA00023136"/>
    </source>
</evidence>
<dbReference type="STRING" id="679936.Sulac_1181"/>
<keyword evidence="7" id="KW-1185">Reference proteome</keyword>
<dbReference type="GO" id="GO:0032259">
    <property type="term" value="P:methylation"/>
    <property type="evidence" value="ECO:0007669"/>
    <property type="project" value="UniProtKB-KW"/>
</dbReference>
<feature type="transmembrane region" description="Helical" evidence="5">
    <location>
        <begin position="113"/>
        <end position="134"/>
    </location>
</feature>
<organism evidence="6 7">
    <name type="scientific">Sulfobacillus acidophilus (strain ATCC 700253 / DSM 10332 / NAL)</name>
    <dbReference type="NCBI Taxonomy" id="679936"/>
    <lineage>
        <taxon>Bacteria</taxon>
        <taxon>Bacillati</taxon>
        <taxon>Bacillota</taxon>
        <taxon>Clostridia</taxon>
        <taxon>Eubacteriales</taxon>
        <taxon>Clostridiales Family XVII. Incertae Sedis</taxon>
        <taxon>Sulfobacillus</taxon>
    </lineage>
</organism>
<dbReference type="GO" id="GO:0016020">
    <property type="term" value="C:membrane"/>
    <property type="evidence" value="ECO:0007669"/>
    <property type="project" value="UniProtKB-SubCell"/>
</dbReference>
<dbReference type="Pfam" id="PF04140">
    <property type="entry name" value="ICMT"/>
    <property type="match status" value="1"/>
</dbReference>
<dbReference type="InterPro" id="IPR007269">
    <property type="entry name" value="ICMT_MeTrfase"/>
</dbReference>
<dbReference type="PATRIC" id="fig|679936.5.peg.1241"/>